<dbReference type="PANTHER" id="PTHR30294:SF44">
    <property type="entry name" value="MULTIDRUG ABC TRANSPORTER PERMEASE YBHR-RELATED"/>
    <property type="match status" value="1"/>
</dbReference>
<dbReference type="InterPro" id="IPR047817">
    <property type="entry name" value="ABC2_TM_bact-type"/>
</dbReference>
<feature type="transmembrane region" description="Helical" evidence="8">
    <location>
        <begin position="342"/>
        <end position="360"/>
    </location>
</feature>
<evidence type="ECO:0000256" key="4">
    <source>
        <dbReference type="ARBA" id="ARBA00022475"/>
    </source>
</evidence>
<dbReference type="GO" id="GO:0005886">
    <property type="term" value="C:plasma membrane"/>
    <property type="evidence" value="ECO:0007669"/>
    <property type="project" value="UniProtKB-SubCell"/>
</dbReference>
<feature type="transmembrane region" description="Helical" evidence="8">
    <location>
        <begin position="224"/>
        <end position="243"/>
    </location>
</feature>
<reference evidence="10 11" key="1">
    <citation type="submission" date="2018-08" db="EMBL/GenBank/DDBJ databases">
        <title>Complete genome sequence of JP2-74.</title>
        <authorList>
            <person name="Wu L."/>
        </authorList>
    </citation>
    <scope>NUCLEOTIDE SEQUENCE [LARGE SCALE GENOMIC DNA]</scope>
    <source>
        <strain evidence="10 11">JP2-74</strain>
    </source>
</reference>
<keyword evidence="4" id="KW-1003">Cell membrane</keyword>
<evidence type="ECO:0000256" key="1">
    <source>
        <dbReference type="ARBA" id="ARBA00004651"/>
    </source>
</evidence>
<name>A0AAD0RT37_9NEIS</name>
<dbReference type="EMBL" id="CP031968">
    <property type="protein sequence ID" value="AXT48007.1"/>
    <property type="molecule type" value="Genomic_DNA"/>
</dbReference>
<dbReference type="KEGG" id="crz:D1345_18355"/>
<dbReference type="Pfam" id="PF12698">
    <property type="entry name" value="ABC2_membrane_3"/>
    <property type="match status" value="1"/>
</dbReference>
<keyword evidence="7 8" id="KW-0472">Membrane</keyword>
<evidence type="ECO:0000256" key="5">
    <source>
        <dbReference type="ARBA" id="ARBA00022692"/>
    </source>
</evidence>
<dbReference type="Proteomes" id="UP000259465">
    <property type="component" value="Chromosome"/>
</dbReference>
<proteinExistence type="inferred from homology"/>
<sequence>MWRALLTLIHKELRALLSSPQSRRLLIMPVLLQLLLFPFAATLEVKNSTLAIYNQDGGAASVELSQRLAAAQAFPHLLNIHSETQLREVIDRQQALLAIRIPPDFSRRLARGETPRLQAVIDGRRSNSAQIAFGYAQQIVAQYARELSPAPPPAQLQLRHLYNPNLEYRWFVLPSLVAIITTIGCLMVTALSLAREREEGTFDQLLVTPLTPGYIMAGKAVPGMLVAALQGSVISAAAVWLYQVPFGGGIALLYLAMLCYGLALSGCGLLISSVCANQQQAFLGVFGFMAPAVILSGYMAPVENMPWPLRALSAADPLSHFIVVIKGLFLKGYGAAEAWPHLWPLLLIAAATLSLAYLIFRQRSGQ</sequence>
<keyword evidence="3" id="KW-0813">Transport</keyword>
<evidence type="ECO:0000256" key="8">
    <source>
        <dbReference type="SAM" id="Phobius"/>
    </source>
</evidence>
<keyword evidence="5 8" id="KW-0812">Transmembrane</keyword>
<evidence type="ECO:0000313" key="10">
    <source>
        <dbReference type="EMBL" id="AXT48007.1"/>
    </source>
</evidence>
<protein>
    <submittedName>
        <fullName evidence="10">ABC transporter permease</fullName>
    </submittedName>
</protein>
<dbReference type="AlphaFoldDB" id="A0AAD0RT37"/>
<feature type="transmembrane region" description="Helical" evidence="8">
    <location>
        <begin position="281"/>
        <end position="300"/>
    </location>
</feature>
<dbReference type="PROSITE" id="PS51012">
    <property type="entry name" value="ABC_TM2"/>
    <property type="match status" value="1"/>
</dbReference>
<comment type="similarity">
    <text evidence="2">Belongs to the ABC-2 integral membrane protein family.</text>
</comment>
<accession>A0AAD0RT37</accession>
<gene>
    <name evidence="10" type="ORF">D1345_18355</name>
</gene>
<dbReference type="RefSeq" id="WP_118268296.1">
    <property type="nucleotide sequence ID" value="NZ_CP031968.1"/>
</dbReference>
<keyword evidence="6 8" id="KW-1133">Transmembrane helix</keyword>
<dbReference type="PANTHER" id="PTHR30294">
    <property type="entry name" value="MEMBRANE COMPONENT OF ABC TRANSPORTER YHHJ-RELATED"/>
    <property type="match status" value="1"/>
</dbReference>
<dbReference type="Gene3D" id="3.40.1710.10">
    <property type="entry name" value="abc type-2 transporter like domain"/>
    <property type="match status" value="1"/>
</dbReference>
<dbReference type="GO" id="GO:0140359">
    <property type="term" value="F:ABC-type transporter activity"/>
    <property type="evidence" value="ECO:0007669"/>
    <property type="project" value="InterPro"/>
</dbReference>
<dbReference type="InterPro" id="IPR051449">
    <property type="entry name" value="ABC-2_transporter_component"/>
</dbReference>
<feature type="domain" description="ABC transmembrane type-2" evidence="9">
    <location>
        <begin position="133"/>
        <end position="363"/>
    </location>
</feature>
<evidence type="ECO:0000256" key="2">
    <source>
        <dbReference type="ARBA" id="ARBA00007783"/>
    </source>
</evidence>
<comment type="subcellular location">
    <subcellularLocation>
        <location evidence="1">Cell membrane</location>
        <topology evidence="1">Multi-pass membrane protein</topology>
    </subcellularLocation>
</comment>
<evidence type="ECO:0000256" key="3">
    <source>
        <dbReference type="ARBA" id="ARBA00022448"/>
    </source>
</evidence>
<keyword evidence="11" id="KW-1185">Reference proteome</keyword>
<dbReference type="InterPro" id="IPR013525">
    <property type="entry name" value="ABC2_TM"/>
</dbReference>
<evidence type="ECO:0000313" key="11">
    <source>
        <dbReference type="Proteomes" id="UP000259465"/>
    </source>
</evidence>
<feature type="transmembrane region" description="Helical" evidence="8">
    <location>
        <begin position="249"/>
        <end position="274"/>
    </location>
</feature>
<evidence type="ECO:0000256" key="6">
    <source>
        <dbReference type="ARBA" id="ARBA00022989"/>
    </source>
</evidence>
<evidence type="ECO:0000259" key="9">
    <source>
        <dbReference type="PROSITE" id="PS51012"/>
    </source>
</evidence>
<evidence type="ECO:0000256" key="7">
    <source>
        <dbReference type="ARBA" id="ARBA00023136"/>
    </source>
</evidence>
<organism evidence="10 11">
    <name type="scientific">Chromobacterium rhizoryzae</name>
    <dbReference type="NCBI Taxonomy" id="1778675"/>
    <lineage>
        <taxon>Bacteria</taxon>
        <taxon>Pseudomonadati</taxon>
        <taxon>Pseudomonadota</taxon>
        <taxon>Betaproteobacteria</taxon>
        <taxon>Neisseriales</taxon>
        <taxon>Chromobacteriaceae</taxon>
        <taxon>Chromobacterium</taxon>
    </lineage>
</organism>
<feature type="transmembrane region" description="Helical" evidence="8">
    <location>
        <begin position="170"/>
        <end position="194"/>
    </location>
</feature>